<protein>
    <submittedName>
        <fullName evidence="1">Uncharacterized protein</fullName>
    </submittedName>
</protein>
<reference evidence="1" key="1">
    <citation type="submission" date="2014-11" db="EMBL/GenBank/DDBJ databases">
        <authorList>
            <person name="Amaro Gonzalez C."/>
        </authorList>
    </citation>
    <scope>NUCLEOTIDE SEQUENCE</scope>
</reference>
<proteinExistence type="predicted"/>
<accession>A0A0E9XBZ8</accession>
<name>A0A0E9XBZ8_ANGAN</name>
<organism evidence="1">
    <name type="scientific">Anguilla anguilla</name>
    <name type="common">European freshwater eel</name>
    <name type="synonym">Muraena anguilla</name>
    <dbReference type="NCBI Taxonomy" id="7936"/>
    <lineage>
        <taxon>Eukaryota</taxon>
        <taxon>Metazoa</taxon>
        <taxon>Chordata</taxon>
        <taxon>Craniata</taxon>
        <taxon>Vertebrata</taxon>
        <taxon>Euteleostomi</taxon>
        <taxon>Actinopterygii</taxon>
        <taxon>Neopterygii</taxon>
        <taxon>Teleostei</taxon>
        <taxon>Anguilliformes</taxon>
        <taxon>Anguillidae</taxon>
        <taxon>Anguilla</taxon>
    </lineage>
</organism>
<reference evidence="1" key="2">
    <citation type="journal article" date="2015" name="Fish Shellfish Immunol.">
        <title>Early steps in the European eel (Anguilla anguilla)-Vibrio vulnificus interaction in the gills: Role of the RtxA13 toxin.</title>
        <authorList>
            <person name="Callol A."/>
            <person name="Pajuelo D."/>
            <person name="Ebbesson L."/>
            <person name="Teles M."/>
            <person name="MacKenzie S."/>
            <person name="Amaro C."/>
        </authorList>
    </citation>
    <scope>NUCLEOTIDE SEQUENCE</scope>
</reference>
<sequence length="69" mass="8012">MVSLYCLLVSKEDNHLFSVHNCANYFLRDDLGKQVEIFMLHLEMFRFCSHKHQNGGTAIVPFSKVPELL</sequence>
<evidence type="ECO:0000313" key="1">
    <source>
        <dbReference type="EMBL" id="JAI00185.1"/>
    </source>
</evidence>
<dbReference type="AlphaFoldDB" id="A0A0E9XBZ8"/>
<dbReference type="EMBL" id="GBXM01008393">
    <property type="protein sequence ID" value="JAI00185.1"/>
    <property type="molecule type" value="Transcribed_RNA"/>
</dbReference>